<dbReference type="GO" id="GO:0016020">
    <property type="term" value="C:membrane"/>
    <property type="evidence" value="ECO:0007669"/>
    <property type="project" value="UniProtKB-SubCell"/>
</dbReference>
<feature type="transmembrane region" description="Helical" evidence="5">
    <location>
        <begin position="35"/>
        <end position="54"/>
    </location>
</feature>
<feature type="transmembrane region" description="Helical" evidence="5">
    <location>
        <begin position="96"/>
        <end position="122"/>
    </location>
</feature>
<feature type="transmembrane region" description="Helical" evidence="5">
    <location>
        <begin position="265"/>
        <end position="288"/>
    </location>
</feature>
<comment type="subcellular location">
    <subcellularLocation>
        <location evidence="1">Membrane</location>
        <topology evidence="1">Multi-pass membrane protein</topology>
    </subcellularLocation>
</comment>
<dbReference type="EMBL" id="JAEPES010000004">
    <property type="protein sequence ID" value="MBK4348631.1"/>
    <property type="molecule type" value="Genomic_DNA"/>
</dbReference>
<evidence type="ECO:0000256" key="3">
    <source>
        <dbReference type="ARBA" id="ARBA00022989"/>
    </source>
</evidence>
<dbReference type="CDD" id="cd13966">
    <property type="entry name" value="PT_UbiA_4"/>
    <property type="match status" value="1"/>
</dbReference>
<feature type="transmembrane region" description="Helical" evidence="5">
    <location>
        <begin position="235"/>
        <end position="253"/>
    </location>
</feature>
<dbReference type="NCBIfam" id="NF009608">
    <property type="entry name" value="PRK13105.1"/>
    <property type="match status" value="1"/>
</dbReference>
<comment type="caution">
    <text evidence="6">The sequence shown here is derived from an EMBL/GenBank/DDBJ whole genome shotgun (WGS) entry which is preliminary data.</text>
</comment>
<gene>
    <name evidence="6" type="ORF">IV501_13390</name>
</gene>
<evidence type="ECO:0000256" key="2">
    <source>
        <dbReference type="ARBA" id="ARBA00022692"/>
    </source>
</evidence>
<feature type="transmembrane region" description="Helical" evidence="5">
    <location>
        <begin position="166"/>
        <end position="189"/>
    </location>
</feature>
<sequence length="339" mass="37456">MIRQLFVSSRPLSWVNTAFPFAAAYLLVTREVDATFVIGTLYFLIPYNLAMYGINDVFDYESDLRNPRKGGVEGALLDPAVHRITLWAAVITNIPFLVYLVIVGTPLSWLVLAISVFAVIAYSAPKLRFKERPFLDSITSATHFVSPAVYGVVLGAGIFAQFWFRPSLWCLLGAFFLWGMASHAFGAVQDIVADREANISSIATVIGAKLTVRLSFFAYVAAGILLLFTLWPGPLAAILLIPYALVVAPFWNLTDDEAERANRGWRKFLALNFVTGFLVTMLLIWFWVLTPCTVTFGWTAYAPLETRYSGSYAPLTNGTDFGFVGGSPLAQHFSACVSR</sequence>
<evidence type="ECO:0000256" key="5">
    <source>
        <dbReference type="SAM" id="Phobius"/>
    </source>
</evidence>
<organism evidence="6 7">
    <name type="scientific">Lacisediminihabitans changchengi</name>
    <dbReference type="NCBI Taxonomy" id="2787634"/>
    <lineage>
        <taxon>Bacteria</taxon>
        <taxon>Bacillati</taxon>
        <taxon>Actinomycetota</taxon>
        <taxon>Actinomycetes</taxon>
        <taxon>Micrococcales</taxon>
        <taxon>Microbacteriaceae</taxon>
        <taxon>Lacisediminihabitans</taxon>
    </lineage>
</organism>
<dbReference type="InterPro" id="IPR000537">
    <property type="entry name" value="UbiA_prenyltransferase"/>
</dbReference>
<keyword evidence="2 5" id="KW-0812">Transmembrane</keyword>
<name>A0A934W466_9MICO</name>
<dbReference type="GO" id="GO:0016765">
    <property type="term" value="F:transferase activity, transferring alkyl or aryl (other than methyl) groups"/>
    <property type="evidence" value="ECO:0007669"/>
    <property type="project" value="InterPro"/>
</dbReference>
<evidence type="ECO:0000256" key="1">
    <source>
        <dbReference type="ARBA" id="ARBA00004141"/>
    </source>
</evidence>
<dbReference type="Gene3D" id="1.10.357.140">
    <property type="entry name" value="UbiA prenyltransferase"/>
    <property type="match status" value="1"/>
</dbReference>
<keyword evidence="3 5" id="KW-1133">Transmembrane helix</keyword>
<dbReference type="Proteomes" id="UP000636458">
    <property type="component" value="Unassembled WGS sequence"/>
</dbReference>
<dbReference type="InterPro" id="IPR044878">
    <property type="entry name" value="UbiA_sf"/>
</dbReference>
<reference evidence="6" key="1">
    <citation type="submission" date="2021-01" db="EMBL/GenBank/DDBJ databases">
        <title>Lacisediminihabitans sp. nov. strain G11-30, isolated from Antarctic Soil.</title>
        <authorList>
            <person name="Li J."/>
        </authorList>
    </citation>
    <scope>NUCLEOTIDE SEQUENCE</scope>
    <source>
        <strain evidence="6">G11-30</strain>
    </source>
</reference>
<evidence type="ECO:0000313" key="6">
    <source>
        <dbReference type="EMBL" id="MBK4348631.1"/>
    </source>
</evidence>
<keyword evidence="7" id="KW-1185">Reference proteome</keyword>
<proteinExistence type="predicted"/>
<protein>
    <submittedName>
        <fullName evidence="6">Prenyltransferase</fullName>
    </submittedName>
</protein>
<evidence type="ECO:0000313" key="7">
    <source>
        <dbReference type="Proteomes" id="UP000636458"/>
    </source>
</evidence>
<keyword evidence="4 5" id="KW-0472">Membrane</keyword>
<dbReference type="Gene3D" id="1.20.120.1780">
    <property type="entry name" value="UbiA prenyltransferase"/>
    <property type="match status" value="1"/>
</dbReference>
<accession>A0A934W466</accession>
<evidence type="ECO:0000256" key="4">
    <source>
        <dbReference type="ARBA" id="ARBA00023136"/>
    </source>
</evidence>
<dbReference type="Pfam" id="PF01040">
    <property type="entry name" value="UbiA"/>
    <property type="match status" value="1"/>
</dbReference>
<dbReference type="AlphaFoldDB" id="A0A934W466"/>
<feature type="transmembrane region" description="Helical" evidence="5">
    <location>
        <begin position="210"/>
        <end position="229"/>
    </location>
</feature>
<feature type="transmembrane region" description="Helical" evidence="5">
    <location>
        <begin position="134"/>
        <end position="160"/>
    </location>
</feature>